<gene>
    <name evidence="2" type="ORF">N47_D30980</name>
</gene>
<dbReference type="AlphaFoldDB" id="E1YI20"/>
<feature type="region of interest" description="Disordered" evidence="1">
    <location>
        <begin position="1"/>
        <end position="27"/>
    </location>
</feature>
<proteinExistence type="predicted"/>
<evidence type="ECO:0000313" key="2">
    <source>
        <dbReference type="EMBL" id="CBX30289.1"/>
    </source>
</evidence>
<sequence length="41" mass="4696">MSDHNKNYFKAKRQQKTGQISTPETSPVGILYNFSQTHIIS</sequence>
<organism evidence="2">
    <name type="scientific">uncultured Desulfobacterium sp</name>
    <dbReference type="NCBI Taxonomy" id="201089"/>
    <lineage>
        <taxon>Bacteria</taxon>
        <taxon>Pseudomonadati</taxon>
        <taxon>Thermodesulfobacteriota</taxon>
        <taxon>Desulfobacteria</taxon>
        <taxon>Desulfobacterales</taxon>
        <taxon>Desulfobacteriaceae</taxon>
        <taxon>Desulfobacterium</taxon>
        <taxon>environmental samples</taxon>
    </lineage>
</organism>
<protein>
    <submittedName>
        <fullName evidence="2">Uncharacterized protein</fullName>
    </submittedName>
</protein>
<name>E1YI20_9BACT</name>
<reference evidence="2" key="1">
    <citation type="journal article" date="2011" name="Environ. Microbiol.">
        <title>Genomic insights into the metabolic potential of the polycyclic aromatic hydrocarbon degrading sulfate-reducing Deltaproteobacterium N47.</title>
        <authorList>
            <person name="Bergmann F."/>
            <person name="Selesi D."/>
            <person name="Weinmaier T."/>
            <person name="Tischler P."/>
            <person name="Rattei T."/>
            <person name="Meckenstock R.U."/>
        </authorList>
    </citation>
    <scope>NUCLEOTIDE SEQUENCE</scope>
</reference>
<evidence type="ECO:0000256" key="1">
    <source>
        <dbReference type="SAM" id="MobiDB-lite"/>
    </source>
</evidence>
<dbReference type="EMBL" id="FR695874">
    <property type="protein sequence ID" value="CBX30289.1"/>
    <property type="molecule type" value="Genomic_DNA"/>
</dbReference>
<accession>E1YI20</accession>
<feature type="compositionally biased region" description="Polar residues" evidence="1">
    <location>
        <begin position="16"/>
        <end position="25"/>
    </location>
</feature>